<keyword evidence="3" id="KW-1185">Reference proteome</keyword>
<proteinExistence type="predicted"/>
<accession>A0A1Q8E5E1</accession>
<name>A0A1Q8E5E1_STRAI</name>
<keyword evidence="2" id="KW-0449">Lipoprotein</keyword>
<organism evidence="1 3">
    <name type="scientific">Streptococcus acidominimus</name>
    <dbReference type="NCBI Taxonomy" id="1326"/>
    <lineage>
        <taxon>Bacteria</taxon>
        <taxon>Bacillati</taxon>
        <taxon>Bacillota</taxon>
        <taxon>Bacilli</taxon>
        <taxon>Lactobacillales</taxon>
        <taxon>Streptococcaceae</taxon>
        <taxon>Streptococcus</taxon>
    </lineage>
</organism>
<reference evidence="1" key="1">
    <citation type="submission" date="2016-12" db="EMBL/GenBank/DDBJ databases">
        <authorList>
            <person name="Song W.-J."/>
            <person name="Kurnit D.M."/>
        </authorList>
    </citation>
    <scope>NUCLEOTIDE SEQUENCE [LARGE SCALE GENOMIC DNA]</scope>
    <source>
        <strain evidence="1">ATCC 51725</strain>
    </source>
</reference>
<dbReference type="AlphaFoldDB" id="A0A1Q8E5E1"/>
<reference evidence="2 4" key="3">
    <citation type="submission" date="2018-06" db="EMBL/GenBank/DDBJ databases">
        <authorList>
            <consortium name="Pathogen Informatics"/>
            <person name="Doyle S."/>
        </authorList>
    </citation>
    <scope>NUCLEOTIDE SEQUENCE [LARGE SCALE GENOMIC DNA]</scope>
    <source>
        <strain evidence="2 4">NCTC12957</strain>
    </source>
</reference>
<evidence type="ECO:0000313" key="2">
    <source>
        <dbReference type="EMBL" id="SUN06454.1"/>
    </source>
</evidence>
<reference evidence="3" key="2">
    <citation type="submission" date="2016-12" db="EMBL/GenBank/DDBJ databases">
        <authorList>
            <person name="Gulvik C.A."/>
        </authorList>
    </citation>
    <scope>NUCLEOTIDE SEQUENCE [LARGE SCALE GENOMIC DNA]</scope>
    <source>
        <strain evidence="3">ATCC 51725</strain>
    </source>
</reference>
<sequence>MVSKFAQEHANDYNNYSDALKAAEKYLLEQIPGQLDSTPLVTDDLSDRDGFRLKLTNKKGKWTVDTSDYQYDSLSQAFRGGLY</sequence>
<dbReference type="EMBL" id="MSJL01000099">
    <property type="protein sequence ID" value="OLF47027.1"/>
    <property type="molecule type" value="Genomic_DNA"/>
</dbReference>
<evidence type="ECO:0000313" key="1">
    <source>
        <dbReference type="EMBL" id="OLF47027.1"/>
    </source>
</evidence>
<evidence type="ECO:0000313" key="3">
    <source>
        <dbReference type="Proteomes" id="UP000186437"/>
    </source>
</evidence>
<protein>
    <submittedName>
        <fullName evidence="2">Putative lipoprotein</fullName>
    </submittedName>
</protein>
<evidence type="ECO:0000313" key="4">
    <source>
        <dbReference type="Proteomes" id="UP000255213"/>
    </source>
</evidence>
<dbReference type="EMBL" id="UHEN01000001">
    <property type="protein sequence ID" value="SUN06454.1"/>
    <property type="molecule type" value="Genomic_DNA"/>
</dbReference>
<gene>
    <name evidence="1" type="ORF">BU200_10425</name>
    <name evidence="2" type="ORF">NCTC12957_00648</name>
</gene>
<dbReference type="Proteomes" id="UP000255213">
    <property type="component" value="Unassembled WGS sequence"/>
</dbReference>
<dbReference type="Proteomes" id="UP000186437">
    <property type="component" value="Unassembled WGS sequence"/>
</dbReference>